<evidence type="ECO:0000313" key="14">
    <source>
        <dbReference type="Proteomes" id="UP000188184"/>
    </source>
</evidence>
<dbReference type="PANTHER" id="PTHR43199">
    <property type="entry name" value="GLUTATHIONE HYDROLASE"/>
    <property type="match status" value="1"/>
</dbReference>
<keyword evidence="7 11" id="KW-0012">Acyltransferase</keyword>
<dbReference type="KEGG" id="pmar:B0X71_18200"/>
<feature type="binding site" evidence="10">
    <location>
        <position position="423"/>
    </location>
    <ligand>
        <name>L-glutamate</name>
        <dbReference type="ChEBI" id="CHEBI:29985"/>
    </ligand>
</feature>
<comment type="catalytic activity">
    <reaction evidence="2 11">
        <text>glutathione + H2O = L-cysteinylglycine + L-glutamate</text>
        <dbReference type="Rhea" id="RHEA:28807"/>
        <dbReference type="ChEBI" id="CHEBI:15377"/>
        <dbReference type="ChEBI" id="CHEBI:29985"/>
        <dbReference type="ChEBI" id="CHEBI:57925"/>
        <dbReference type="ChEBI" id="CHEBI:61694"/>
        <dbReference type="EC" id="3.4.19.13"/>
    </reaction>
</comment>
<dbReference type="Gene3D" id="1.10.246.130">
    <property type="match status" value="1"/>
</dbReference>
<keyword evidence="11" id="KW-0317">Glutathione biosynthesis</keyword>
<reference evidence="13 14" key="1">
    <citation type="submission" date="2017-02" db="EMBL/GenBank/DDBJ databases">
        <title>The complete genomic sequence of a novel cold adapted crude oil-degrading bacterium Planococcus qaidamina Y42.</title>
        <authorList>
            <person name="Yang R."/>
        </authorList>
    </citation>
    <scope>NUCLEOTIDE SEQUENCE [LARGE SCALE GENOMIC DNA]</scope>
    <source>
        <strain evidence="13 14">Y42</strain>
    </source>
</reference>
<evidence type="ECO:0000313" key="13">
    <source>
        <dbReference type="EMBL" id="AQQ54842.1"/>
    </source>
</evidence>
<evidence type="ECO:0000256" key="9">
    <source>
        <dbReference type="PIRSR" id="PIRSR600101-1"/>
    </source>
</evidence>
<dbReference type="RefSeq" id="WP_077590743.1">
    <property type="nucleotide sequence ID" value="NZ_CP019640.1"/>
</dbReference>
<protein>
    <recommendedName>
        <fullName evidence="11">Glutathione hydrolase proenzyme</fullName>
        <ecNumber evidence="11">2.3.2.2</ecNumber>
        <ecNumber evidence="11">3.4.19.13</ecNumber>
    </recommendedName>
    <component>
        <recommendedName>
            <fullName evidence="11">Glutathione hydrolase large chain</fullName>
        </recommendedName>
    </component>
    <component>
        <recommendedName>
            <fullName evidence="11">Glutathione hydrolase small chain</fullName>
        </recommendedName>
    </component>
</protein>
<evidence type="ECO:0000256" key="3">
    <source>
        <dbReference type="ARBA" id="ARBA00009381"/>
    </source>
</evidence>
<dbReference type="GO" id="GO:0036374">
    <property type="term" value="F:glutathione hydrolase activity"/>
    <property type="evidence" value="ECO:0007669"/>
    <property type="project" value="UniProtKB-UniRule"/>
</dbReference>
<feature type="binding site" evidence="10">
    <location>
        <begin position="442"/>
        <end position="443"/>
    </location>
    <ligand>
        <name>L-glutamate</name>
        <dbReference type="ChEBI" id="CHEBI:29985"/>
    </ligand>
</feature>
<evidence type="ECO:0000256" key="6">
    <source>
        <dbReference type="ARBA" id="ARBA00023145"/>
    </source>
</evidence>
<evidence type="ECO:0000256" key="1">
    <source>
        <dbReference type="ARBA" id="ARBA00001049"/>
    </source>
</evidence>
<dbReference type="GO" id="GO:0006750">
    <property type="term" value="P:glutathione biosynthetic process"/>
    <property type="evidence" value="ECO:0007669"/>
    <property type="project" value="UniProtKB-KW"/>
</dbReference>
<feature type="region of interest" description="Disordered" evidence="12">
    <location>
        <begin position="426"/>
        <end position="447"/>
    </location>
</feature>
<comment type="catalytic activity">
    <reaction evidence="1 11">
        <text>an S-substituted glutathione + H2O = an S-substituted L-cysteinylglycine + L-glutamate</text>
        <dbReference type="Rhea" id="RHEA:59468"/>
        <dbReference type="ChEBI" id="CHEBI:15377"/>
        <dbReference type="ChEBI" id="CHEBI:29985"/>
        <dbReference type="ChEBI" id="CHEBI:90779"/>
        <dbReference type="ChEBI" id="CHEBI:143103"/>
        <dbReference type="EC" id="3.4.19.13"/>
    </reaction>
</comment>
<evidence type="ECO:0000256" key="4">
    <source>
        <dbReference type="ARBA" id="ARBA00022679"/>
    </source>
</evidence>
<dbReference type="UniPathway" id="UPA00204"/>
<dbReference type="AlphaFoldDB" id="A0A1Q2L4P1"/>
<evidence type="ECO:0000256" key="2">
    <source>
        <dbReference type="ARBA" id="ARBA00001089"/>
    </source>
</evidence>
<comment type="similarity">
    <text evidence="3 11">Belongs to the gamma-glutamyltransferase family.</text>
</comment>
<name>A0A1Q2L4P1_9BACL</name>
<evidence type="ECO:0000256" key="10">
    <source>
        <dbReference type="PIRSR" id="PIRSR600101-2"/>
    </source>
</evidence>
<dbReference type="InterPro" id="IPR029055">
    <property type="entry name" value="Ntn_hydrolases_N"/>
</dbReference>
<evidence type="ECO:0000256" key="7">
    <source>
        <dbReference type="ARBA" id="ARBA00023315"/>
    </source>
</evidence>
<comment type="subunit">
    <text evidence="11">This enzyme consists of two polypeptide chains, which are synthesized in precursor form from a single polypeptide.</text>
</comment>
<proteinExistence type="inferred from homology"/>
<accession>A0A1Q2L4P1</accession>
<dbReference type="InterPro" id="IPR043138">
    <property type="entry name" value="GGT_lsub"/>
</dbReference>
<organism evidence="13 14">
    <name type="scientific">Planococcus lenghuensis</name>
    <dbReference type="NCBI Taxonomy" id="2213202"/>
    <lineage>
        <taxon>Bacteria</taxon>
        <taxon>Bacillati</taxon>
        <taxon>Bacillota</taxon>
        <taxon>Bacilli</taxon>
        <taxon>Bacillales</taxon>
        <taxon>Caryophanaceae</taxon>
        <taxon>Planococcus</taxon>
    </lineage>
</organism>
<dbReference type="SUPFAM" id="SSF56235">
    <property type="entry name" value="N-terminal nucleophile aminohydrolases (Ntn hydrolases)"/>
    <property type="match status" value="1"/>
</dbReference>
<feature type="binding site" evidence="10">
    <location>
        <position position="464"/>
    </location>
    <ligand>
        <name>L-glutamate</name>
        <dbReference type="ChEBI" id="CHEBI:29985"/>
    </ligand>
</feature>
<dbReference type="Gene3D" id="3.60.20.40">
    <property type="match status" value="1"/>
</dbReference>
<comment type="pathway">
    <text evidence="11">Sulfur metabolism; glutathione metabolism.</text>
</comment>
<gene>
    <name evidence="13" type="ORF">B0X71_18200</name>
</gene>
<dbReference type="PANTHER" id="PTHR43199:SF1">
    <property type="entry name" value="GLUTATHIONE HYDROLASE PROENZYME"/>
    <property type="match status" value="1"/>
</dbReference>
<keyword evidence="6 11" id="KW-0865">Zymogen</keyword>
<dbReference type="EC" id="3.4.19.13" evidence="11"/>
<dbReference type="InterPro" id="IPR043137">
    <property type="entry name" value="GGT_ssub_C"/>
</dbReference>
<dbReference type="EC" id="2.3.2.2" evidence="11"/>
<evidence type="ECO:0000256" key="11">
    <source>
        <dbReference type="RuleBase" id="RU368036"/>
    </source>
</evidence>
<dbReference type="EMBL" id="CP019640">
    <property type="protein sequence ID" value="AQQ54842.1"/>
    <property type="molecule type" value="Genomic_DNA"/>
</dbReference>
<dbReference type="OrthoDB" id="9781342at2"/>
<dbReference type="GO" id="GO:0006751">
    <property type="term" value="P:glutathione catabolic process"/>
    <property type="evidence" value="ECO:0007669"/>
    <property type="project" value="UniProtKB-UniRule"/>
</dbReference>
<feature type="region of interest" description="Disordered" evidence="12">
    <location>
        <begin position="8"/>
        <end position="28"/>
    </location>
</feature>
<dbReference type="NCBIfam" id="TIGR00066">
    <property type="entry name" value="g_glut_trans"/>
    <property type="match status" value="1"/>
</dbReference>
<comment type="PTM">
    <text evidence="11">Cleaved by autocatalysis into a large and a small subunit.</text>
</comment>
<dbReference type="Proteomes" id="UP000188184">
    <property type="component" value="Chromosome"/>
</dbReference>
<feature type="active site" description="Nucleophile" evidence="9">
    <location>
        <position position="381"/>
    </location>
</feature>
<evidence type="ECO:0000256" key="5">
    <source>
        <dbReference type="ARBA" id="ARBA00022801"/>
    </source>
</evidence>
<dbReference type="Pfam" id="PF01019">
    <property type="entry name" value="G_glu_transpept"/>
    <property type="match status" value="1"/>
</dbReference>
<comment type="catalytic activity">
    <reaction evidence="8 11">
        <text>an N-terminal (5-L-glutamyl)-[peptide] + an alpha-amino acid = 5-L-glutamyl amino acid + an N-terminal L-alpha-aminoacyl-[peptide]</text>
        <dbReference type="Rhea" id="RHEA:23904"/>
        <dbReference type="Rhea" id="RHEA-COMP:9780"/>
        <dbReference type="Rhea" id="RHEA-COMP:9795"/>
        <dbReference type="ChEBI" id="CHEBI:77644"/>
        <dbReference type="ChEBI" id="CHEBI:78597"/>
        <dbReference type="ChEBI" id="CHEBI:78599"/>
        <dbReference type="ChEBI" id="CHEBI:78608"/>
        <dbReference type="EC" id="2.3.2.2"/>
    </reaction>
</comment>
<keyword evidence="4 11" id="KW-0808">Transferase</keyword>
<dbReference type="InterPro" id="IPR000101">
    <property type="entry name" value="GGT_peptidase"/>
</dbReference>
<dbReference type="InterPro" id="IPR051792">
    <property type="entry name" value="GGT_bact"/>
</dbReference>
<keyword evidence="5 11" id="KW-0378">Hydrolase</keyword>
<dbReference type="PRINTS" id="PR01210">
    <property type="entry name" value="GGTRANSPTASE"/>
</dbReference>
<dbReference type="GO" id="GO:0103068">
    <property type="term" value="F:leukotriene C4 gamma-glutamyl transferase activity"/>
    <property type="evidence" value="ECO:0007669"/>
    <property type="project" value="UniProtKB-EC"/>
</dbReference>
<evidence type="ECO:0000256" key="12">
    <source>
        <dbReference type="SAM" id="MobiDB-lite"/>
    </source>
</evidence>
<keyword evidence="14" id="KW-1185">Reference proteome</keyword>
<evidence type="ECO:0000256" key="8">
    <source>
        <dbReference type="ARBA" id="ARBA00047417"/>
    </source>
</evidence>
<sequence>MGLDKIFQNQKSGKREAHQQTASGSYGMAASASAEATKAGEQVLRDGGNAADALIAMQFALTSTEGINTGIGASGFLTYYDSEQSETKVMNGHSKAPAAVTSDLFLDEDRNVIPFDERSTSPQAIGVPGIMKLMETAHKRYGTMPLDRLIDPAIKLAEKGYRVNALWERTIEQFRYRMGEEARKVFMPNGNPLKEGDTVKQPDLANALKIIRDKGFESVYEGEIADAIVAAVQDLGGQMTKKDLLDYQVIVEEPLWSGYREFNFAFPVPPDGGGFAVAQLLKLLEPFNIDQYDPRAWEKYFLLAEAMRLTQSDLAAYIGDPDFVSIPLEGLLHPDYLEERQSLINFKYRSERMEFGDPWKYQDGKPNRLIRQESAEQGMETTHFTAVDCWGNVAACTSSIERMFGTGIMVPGYGFLLNNDLTDFSPKPGGANEPDGSKRPVSSKSPTIGFHDGKPFFTLGSPGGFTIIASVLQVLLNVVDHKMDLKEAIAEPRIYISADLSVQWEDGIAEAAKEKLNSIGYKVDTGYKVKTSDSRIGDVQAILINPSTGYMYGAADSPRPGMAGGPEELPKK</sequence>